<proteinExistence type="predicted"/>
<comment type="caution">
    <text evidence="2">The sequence shown here is derived from an EMBL/GenBank/DDBJ whole genome shotgun (WGS) entry which is preliminary data.</text>
</comment>
<sequence>MVKFQTKEGKRELQKSQGRANFKISLQKKKNKKTSLEEHSKDLDVELRDVQESLKQLEDACREKYPDLIARKNDVTQLIEKENQDCRKKLEEEVRNFEEQLKTIAKQKNRPGIVKTSNASAKCT</sequence>
<name>A0A2G5SFE8_9PELO</name>
<evidence type="ECO:0000313" key="2">
    <source>
        <dbReference type="EMBL" id="PIC13747.1"/>
    </source>
</evidence>
<evidence type="ECO:0000256" key="1">
    <source>
        <dbReference type="SAM" id="MobiDB-lite"/>
    </source>
</evidence>
<feature type="compositionally biased region" description="Basic and acidic residues" evidence="1">
    <location>
        <begin position="1"/>
        <end position="14"/>
    </location>
</feature>
<organism evidence="2 3">
    <name type="scientific">Caenorhabditis nigoni</name>
    <dbReference type="NCBI Taxonomy" id="1611254"/>
    <lineage>
        <taxon>Eukaryota</taxon>
        <taxon>Metazoa</taxon>
        <taxon>Ecdysozoa</taxon>
        <taxon>Nematoda</taxon>
        <taxon>Chromadorea</taxon>
        <taxon>Rhabditida</taxon>
        <taxon>Rhabditina</taxon>
        <taxon>Rhabditomorpha</taxon>
        <taxon>Rhabditoidea</taxon>
        <taxon>Rhabditidae</taxon>
        <taxon>Peloderinae</taxon>
        <taxon>Caenorhabditis</taxon>
    </lineage>
</organism>
<feature type="region of interest" description="Disordered" evidence="1">
    <location>
        <begin position="1"/>
        <end position="38"/>
    </location>
</feature>
<accession>A0A2G5SFE8</accession>
<reference evidence="3" key="1">
    <citation type="submission" date="2017-10" db="EMBL/GenBank/DDBJ databases">
        <title>Rapid genome shrinkage in a self-fertile nematode reveals novel sperm competition proteins.</title>
        <authorList>
            <person name="Yin D."/>
            <person name="Schwarz E.M."/>
            <person name="Thomas C.G."/>
            <person name="Felde R.L."/>
            <person name="Korf I.F."/>
            <person name="Cutter A.D."/>
            <person name="Schartner C.M."/>
            <person name="Ralston E.J."/>
            <person name="Meyer B.J."/>
            <person name="Haag E.S."/>
        </authorList>
    </citation>
    <scope>NUCLEOTIDE SEQUENCE [LARGE SCALE GENOMIC DNA]</scope>
    <source>
        <strain evidence="3">JU1422</strain>
    </source>
</reference>
<evidence type="ECO:0000313" key="3">
    <source>
        <dbReference type="Proteomes" id="UP000230233"/>
    </source>
</evidence>
<keyword evidence="3" id="KW-1185">Reference proteome</keyword>
<gene>
    <name evidence="2" type="ORF">B9Z55_027604</name>
</gene>
<dbReference type="AlphaFoldDB" id="A0A2G5SFE8"/>
<dbReference type="EMBL" id="PDUG01000011">
    <property type="protein sequence ID" value="PIC13747.1"/>
    <property type="molecule type" value="Genomic_DNA"/>
</dbReference>
<protein>
    <submittedName>
        <fullName evidence="2">Uncharacterized protein</fullName>
    </submittedName>
</protein>
<dbReference type="Proteomes" id="UP000230233">
    <property type="component" value="Unassembled WGS sequence"/>
</dbReference>